<evidence type="ECO:0000313" key="2">
    <source>
        <dbReference type="Proteomes" id="UP000323664"/>
    </source>
</evidence>
<dbReference type="OrthoDB" id="264488at2"/>
<dbReference type="EMBL" id="RIAS01000008">
    <property type="protein sequence ID" value="KAA8785417.1"/>
    <property type="molecule type" value="Genomic_DNA"/>
</dbReference>
<dbReference type="Proteomes" id="UP000323664">
    <property type="component" value="Unassembled WGS sequence"/>
</dbReference>
<gene>
    <name evidence="1" type="ORF">EC604_16360</name>
</gene>
<accession>A0A5M9WUR0</accession>
<organism evidence="1 2">
    <name type="scientific">Paenibacillus amylolyticus</name>
    <dbReference type="NCBI Taxonomy" id="1451"/>
    <lineage>
        <taxon>Bacteria</taxon>
        <taxon>Bacillati</taxon>
        <taxon>Bacillota</taxon>
        <taxon>Bacilli</taxon>
        <taxon>Bacillales</taxon>
        <taxon>Paenibacillaceae</taxon>
        <taxon>Paenibacillus</taxon>
    </lineage>
</organism>
<protein>
    <recommendedName>
        <fullName evidence="3">SMI1/KNR4 family protein</fullName>
    </recommendedName>
</protein>
<evidence type="ECO:0008006" key="3">
    <source>
        <dbReference type="Google" id="ProtNLM"/>
    </source>
</evidence>
<evidence type="ECO:0000313" key="1">
    <source>
        <dbReference type="EMBL" id="KAA8785417.1"/>
    </source>
</evidence>
<comment type="caution">
    <text evidence="1">The sequence shown here is derived from an EMBL/GenBank/DDBJ whole genome shotgun (WGS) entry which is preliminary data.</text>
</comment>
<dbReference type="RefSeq" id="WP_123065194.1">
    <property type="nucleotide sequence ID" value="NZ_RIAS01000008.1"/>
</dbReference>
<name>A0A5M9WUR0_PAEAM</name>
<sequence length="283" mass="32813">MTSTYKIPELLQYMMDWEQEIKHEVPYLETPTGYFLQFDPYDHGGYLCSPADAIVFANTGMDGIHYSFLTDFGYASDLSLAPVIRVDPMNSGNYAKIVASNIREFFALVFSGHEGLLLNEFASKQEYLNYIREQEDRASEGHSEYFDRKRWDLEKNKVRDLAMQRFDLQPIPDGYSYIQESRQIRRGEVIIDTLDGLGVVLGKDLVSDHKRAEPHPWHEKEIPYDQEQQLKSYISSADQVGLFSLIRDSQAQGFDDPDVYRAMKDRLVSFGLTMEAQKLMHYR</sequence>
<reference evidence="1 2" key="1">
    <citation type="journal article" date="2019" name="J. Ind. Microbiol. Biotechnol.">
        <title>Paenibacillus amylolyticus 27C64 has a diverse set of carbohydrate-active enzymes and complete pectin deconstruction system.</title>
        <authorList>
            <person name="Keggi C."/>
            <person name="Doran-Peterson J."/>
        </authorList>
    </citation>
    <scope>NUCLEOTIDE SEQUENCE [LARGE SCALE GENOMIC DNA]</scope>
    <source>
        <strain evidence="1 2">27C64</strain>
    </source>
</reference>
<proteinExistence type="predicted"/>
<dbReference type="AlphaFoldDB" id="A0A5M9WUR0"/>